<reference evidence="1" key="1">
    <citation type="journal article" date="2022" name="bioRxiv">
        <title>Population genetic analysis of Ophidiomyces ophidiicola, the causative agent of snake fungal disease, indicates recent introductions to the USA.</title>
        <authorList>
            <person name="Ladner J.T."/>
            <person name="Palmer J.M."/>
            <person name="Ettinger C.L."/>
            <person name="Stajich J.E."/>
            <person name="Farrell T.M."/>
            <person name="Glorioso B.M."/>
            <person name="Lawson B."/>
            <person name="Price S.J."/>
            <person name="Stengle A.G."/>
            <person name="Grear D.A."/>
            <person name="Lorch J.M."/>
        </authorList>
    </citation>
    <scope>NUCLEOTIDE SEQUENCE</scope>
    <source>
        <strain evidence="1">NWHC 24266-5</strain>
    </source>
</reference>
<name>A0ACB8UQX0_9EURO</name>
<protein>
    <submittedName>
        <fullName evidence="1">Uncharacterized protein</fullName>
    </submittedName>
</protein>
<evidence type="ECO:0000313" key="1">
    <source>
        <dbReference type="EMBL" id="KAI2383212.1"/>
    </source>
</evidence>
<sequence>MASKYDLLEYDSDEEREKFPAVPMENLMSAALFMASLFDRAGVPYGVMGDFAINLMGGERETRDVDIAFQAPGKMRDLWDIVEGEERLIVPNTRLLSNIMKVFVLTGPNFDECTVTMPIEIDLIESGFQNSPRDLSTNRIELQAKIGNETNSIYAVGLYYLLRGKLATYQARQDERDRSDIIHVLKKFPDEIREFATNLESDTVSSFLESLPSYRREAIGGILEG</sequence>
<organism evidence="1">
    <name type="scientific">Ophidiomyces ophidiicola</name>
    <dbReference type="NCBI Taxonomy" id="1387563"/>
    <lineage>
        <taxon>Eukaryota</taxon>
        <taxon>Fungi</taxon>
        <taxon>Dikarya</taxon>
        <taxon>Ascomycota</taxon>
        <taxon>Pezizomycotina</taxon>
        <taxon>Eurotiomycetes</taxon>
        <taxon>Eurotiomycetidae</taxon>
        <taxon>Onygenales</taxon>
        <taxon>Onygenaceae</taxon>
        <taxon>Ophidiomyces</taxon>
    </lineage>
</organism>
<gene>
    <name evidence="1" type="ORF">LOY88_005446</name>
</gene>
<accession>A0ACB8UQX0</accession>
<proteinExistence type="predicted"/>
<comment type="caution">
    <text evidence="1">The sequence shown here is derived from an EMBL/GenBank/DDBJ whole genome shotgun (WGS) entry which is preliminary data.</text>
</comment>
<dbReference type="EMBL" id="JALBCA010000096">
    <property type="protein sequence ID" value="KAI2383212.1"/>
    <property type="molecule type" value="Genomic_DNA"/>
</dbReference>